<dbReference type="RefSeq" id="WP_135544847.1">
    <property type="nucleotide sequence ID" value="NZ_SPQQ01000001.1"/>
</dbReference>
<feature type="region of interest" description="Disordered" evidence="1">
    <location>
        <begin position="30"/>
        <end position="59"/>
    </location>
</feature>
<feature type="compositionally biased region" description="Polar residues" evidence="1">
    <location>
        <begin position="38"/>
        <end position="59"/>
    </location>
</feature>
<dbReference type="SMART" id="SM00909">
    <property type="entry name" value="Germane"/>
    <property type="match status" value="1"/>
</dbReference>
<keyword evidence="4" id="KW-1185">Reference proteome</keyword>
<organism evidence="3 4">
    <name type="scientific">Desulfosporosinus fructosivorans</name>
    <dbReference type="NCBI Taxonomy" id="2018669"/>
    <lineage>
        <taxon>Bacteria</taxon>
        <taxon>Bacillati</taxon>
        <taxon>Bacillota</taxon>
        <taxon>Clostridia</taxon>
        <taxon>Eubacteriales</taxon>
        <taxon>Desulfitobacteriaceae</taxon>
        <taxon>Desulfosporosinus</taxon>
    </lineage>
</organism>
<accession>A0A4Z0R9M8</accession>
<evidence type="ECO:0000256" key="1">
    <source>
        <dbReference type="SAM" id="MobiDB-lite"/>
    </source>
</evidence>
<reference evidence="3 4" key="1">
    <citation type="submission" date="2019-03" db="EMBL/GenBank/DDBJ databases">
        <title>Draft Genome Sequence of Desulfosporosinus fructosivorans Strain 63.6F, Isolated from Marine Sediment in the Baltic Sea.</title>
        <authorList>
            <person name="Hausmann B."/>
            <person name="Vandieken V."/>
            <person name="Pjevac P."/>
            <person name="Schreck K."/>
            <person name="Herbold C.W."/>
            <person name="Loy A."/>
        </authorList>
    </citation>
    <scope>NUCLEOTIDE SEQUENCE [LARGE SCALE GENOMIC DNA]</scope>
    <source>
        <strain evidence="3 4">63.6F</strain>
    </source>
</reference>
<gene>
    <name evidence="3" type="ORF">E4K67_02700</name>
</gene>
<comment type="caution">
    <text evidence="3">The sequence shown here is derived from an EMBL/GenBank/DDBJ whole genome shotgun (WGS) entry which is preliminary data.</text>
</comment>
<protein>
    <submittedName>
        <fullName evidence="3">Spore gernimation protein</fullName>
    </submittedName>
</protein>
<name>A0A4Z0R9M8_9FIRM</name>
<sequence>MSRHTLKTLFFTIITMLLVGIFLTGCTSTKTSTDKPGDTTTKSPENSQTPPTSVTPTETQDSVKLTLYFPNADASGLIATERTVIVKNQETIKAMFTELATPPNGLEKPLPIGTTLLGATVSKDGVATIDLSSDFKKNFGGGSAGEQMTMYSIINTLTTLPSITSVQFLLDGKKLDGILGNLDTSTPLKRNESLIAK</sequence>
<evidence type="ECO:0000313" key="3">
    <source>
        <dbReference type="EMBL" id="TGE39911.1"/>
    </source>
</evidence>
<evidence type="ECO:0000259" key="2">
    <source>
        <dbReference type="SMART" id="SM00909"/>
    </source>
</evidence>
<proteinExistence type="predicted"/>
<dbReference type="Pfam" id="PF10646">
    <property type="entry name" value="Germane"/>
    <property type="match status" value="1"/>
</dbReference>
<feature type="domain" description="GerMN" evidence="2">
    <location>
        <begin position="92"/>
        <end position="179"/>
    </location>
</feature>
<dbReference type="EMBL" id="SPQQ01000001">
    <property type="protein sequence ID" value="TGE39911.1"/>
    <property type="molecule type" value="Genomic_DNA"/>
</dbReference>
<dbReference type="OrthoDB" id="9809406at2"/>
<dbReference type="AlphaFoldDB" id="A0A4Z0R9M8"/>
<dbReference type="PROSITE" id="PS51257">
    <property type="entry name" value="PROKAR_LIPOPROTEIN"/>
    <property type="match status" value="1"/>
</dbReference>
<evidence type="ECO:0000313" key="4">
    <source>
        <dbReference type="Proteomes" id="UP000298460"/>
    </source>
</evidence>
<dbReference type="Proteomes" id="UP000298460">
    <property type="component" value="Unassembled WGS sequence"/>
</dbReference>
<dbReference type="InterPro" id="IPR019606">
    <property type="entry name" value="GerMN"/>
</dbReference>